<dbReference type="GO" id="GO:0005829">
    <property type="term" value="C:cytosol"/>
    <property type="evidence" value="ECO:0007669"/>
    <property type="project" value="TreeGrafter"/>
</dbReference>
<evidence type="ECO:0000259" key="4">
    <source>
        <dbReference type="PROSITE" id="PS51770"/>
    </source>
</evidence>
<dbReference type="EMBL" id="BMEC01000022">
    <property type="protein sequence ID" value="GGC55068.1"/>
    <property type="molecule type" value="Genomic_DNA"/>
</dbReference>
<comment type="caution">
    <text evidence="6">The sequence shown here is derived from an EMBL/GenBank/DDBJ whole genome shotgun (WGS) entry which is preliminary data.</text>
</comment>
<dbReference type="InterPro" id="IPR040170">
    <property type="entry name" value="Cytosol_ACT"/>
</dbReference>
<dbReference type="InterPro" id="IPR033120">
    <property type="entry name" value="HOTDOG_ACOT"/>
</dbReference>
<dbReference type="Proteomes" id="UP000636010">
    <property type="component" value="Unassembled WGS sequence"/>
</dbReference>
<dbReference type="PANTHER" id="PTHR11049">
    <property type="entry name" value="ACYL COENZYME A THIOESTER HYDROLASE"/>
    <property type="match status" value="1"/>
</dbReference>
<keyword evidence="8" id="KW-1185">Reference proteome</keyword>
<dbReference type="Proteomes" id="UP000240608">
    <property type="component" value="Unassembled WGS sequence"/>
</dbReference>
<evidence type="ECO:0000256" key="3">
    <source>
        <dbReference type="PROSITE-ProRule" id="PRU01106"/>
    </source>
</evidence>
<evidence type="ECO:0000313" key="7">
    <source>
        <dbReference type="Proteomes" id="UP000240608"/>
    </source>
</evidence>
<dbReference type="InterPro" id="IPR006683">
    <property type="entry name" value="Thioestr_dom"/>
</dbReference>
<dbReference type="GO" id="GO:0006637">
    <property type="term" value="P:acyl-CoA metabolic process"/>
    <property type="evidence" value="ECO:0007669"/>
    <property type="project" value="TreeGrafter"/>
</dbReference>
<gene>
    <name evidence="6" type="ORF">C9994_07855</name>
    <name evidence="5" type="ORF">GCM10011506_45950</name>
</gene>
<dbReference type="GO" id="GO:0009062">
    <property type="term" value="P:fatty acid catabolic process"/>
    <property type="evidence" value="ECO:0007669"/>
    <property type="project" value="TreeGrafter"/>
</dbReference>
<feature type="domain" description="HotDog ACOT-type" evidence="4">
    <location>
        <begin position="7"/>
        <end position="119"/>
    </location>
</feature>
<dbReference type="SUPFAM" id="SSF54637">
    <property type="entry name" value="Thioesterase/thiol ester dehydrase-isomerase"/>
    <property type="match status" value="1"/>
</dbReference>
<dbReference type="Pfam" id="PF03061">
    <property type="entry name" value="4HBT"/>
    <property type="match status" value="1"/>
</dbReference>
<dbReference type="AlphaFoldDB" id="A0A2T4DR65"/>
<comment type="similarity">
    <text evidence="1">Belongs to the acyl coenzyme A hydrolase family.</text>
</comment>
<evidence type="ECO:0000256" key="1">
    <source>
        <dbReference type="ARBA" id="ARBA00010458"/>
    </source>
</evidence>
<dbReference type="EMBL" id="PYVU01000056">
    <property type="protein sequence ID" value="PTB96311.1"/>
    <property type="molecule type" value="Genomic_DNA"/>
</dbReference>
<sequence length="126" mass="13992">MNAEKVQKSITKVTKAVFPNTTNHYDTLFGGTALNWMDEVAFITATRYSRQKMVTVSSDKIDFNTAIPAGTIVELIGTVVRVGNTSMDVQVDVFTEEMYSENREMSISGRFTMVAVDDDKKPVAIL</sequence>
<accession>A0A2T4DR65</accession>
<dbReference type="RefSeq" id="WP_188467701.1">
    <property type="nucleotide sequence ID" value="NZ_BAABHU010000022.1"/>
</dbReference>
<proteinExistence type="inferred from homology"/>
<dbReference type="InterPro" id="IPR029069">
    <property type="entry name" value="HotDog_dom_sf"/>
</dbReference>
<evidence type="ECO:0000313" key="6">
    <source>
        <dbReference type="EMBL" id="PTB96311.1"/>
    </source>
</evidence>
<dbReference type="Gene3D" id="3.10.129.10">
    <property type="entry name" value="Hotdog Thioesterase"/>
    <property type="match status" value="1"/>
</dbReference>
<evidence type="ECO:0000256" key="2">
    <source>
        <dbReference type="ARBA" id="ARBA00022801"/>
    </source>
</evidence>
<dbReference type="GO" id="GO:0052816">
    <property type="term" value="F:long-chain fatty acyl-CoA hydrolase activity"/>
    <property type="evidence" value="ECO:0007669"/>
    <property type="project" value="TreeGrafter"/>
</dbReference>
<keyword evidence="2 3" id="KW-0378">Hydrolase</keyword>
<evidence type="ECO:0000313" key="8">
    <source>
        <dbReference type="Proteomes" id="UP000636010"/>
    </source>
</evidence>
<protein>
    <submittedName>
        <fullName evidence="6">Acyl-CoA thioesterase</fullName>
    </submittedName>
</protein>
<reference evidence="5" key="4">
    <citation type="submission" date="2024-05" db="EMBL/GenBank/DDBJ databases">
        <authorList>
            <person name="Sun Q."/>
            <person name="Zhou Y."/>
        </authorList>
    </citation>
    <scope>NUCLEOTIDE SEQUENCE</scope>
    <source>
        <strain evidence="5">CGMCC 1.10832</strain>
    </source>
</reference>
<dbReference type="PANTHER" id="PTHR11049:SF24">
    <property type="entry name" value="CYTOSOLIC ACYL COENZYME A THIOESTER HYDROLASE"/>
    <property type="match status" value="1"/>
</dbReference>
<dbReference type="PROSITE" id="PS51770">
    <property type="entry name" value="HOTDOG_ACOT"/>
    <property type="match status" value="1"/>
</dbReference>
<name>A0A2T4DR65_9BACT</name>
<organism evidence="6 7">
    <name type="scientific">Marivirga lumbricoides</name>
    <dbReference type="NCBI Taxonomy" id="1046115"/>
    <lineage>
        <taxon>Bacteria</taxon>
        <taxon>Pseudomonadati</taxon>
        <taxon>Bacteroidota</taxon>
        <taxon>Cytophagia</taxon>
        <taxon>Cytophagales</taxon>
        <taxon>Marivirgaceae</taxon>
        <taxon>Marivirga</taxon>
    </lineage>
</organism>
<reference evidence="6 7" key="2">
    <citation type="submission" date="2018-03" db="EMBL/GenBank/DDBJ databases">
        <title>Cross-interface Injection: A General Nanoliter Liquid Handling Method Applied to Single Cells Genome Amplification Automated Nanoliter Liquid Handling Applied to Single Cell Multiple Displacement Amplification.</title>
        <authorList>
            <person name="Yun J."/>
            <person name="Xu P."/>
            <person name="Xu J."/>
            <person name="Dai X."/>
            <person name="Wang Y."/>
            <person name="Zheng X."/>
            <person name="Cao C."/>
            <person name="Yi Q."/>
            <person name="Zhu Y."/>
            <person name="Wang L."/>
            <person name="Dong Z."/>
            <person name="Huang Y."/>
            <person name="Huang L."/>
            <person name="Du W."/>
        </authorList>
    </citation>
    <scope>NUCLEOTIDE SEQUENCE [LARGE SCALE GENOMIC DNA]</scope>
    <source>
        <strain evidence="6 7">Z-D1-2</strain>
    </source>
</reference>
<dbReference type="CDD" id="cd03442">
    <property type="entry name" value="BFIT_BACH"/>
    <property type="match status" value="1"/>
</dbReference>
<evidence type="ECO:0000313" key="5">
    <source>
        <dbReference type="EMBL" id="GGC55068.1"/>
    </source>
</evidence>
<reference evidence="5" key="1">
    <citation type="journal article" date="2014" name="Int. J. Syst. Evol. Microbiol.">
        <title>Complete genome of a new Firmicutes species belonging to the dominant human colonic microbiota ('Ruminococcus bicirculans') reveals two chromosomes and a selective capacity to utilize plant glucans.</title>
        <authorList>
            <consortium name="NISC Comparative Sequencing Program"/>
            <person name="Wegmann U."/>
            <person name="Louis P."/>
            <person name="Goesmann A."/>
            <person name="Henrissat B."/>
            <person name="Duncan S.H."/>
            <person name="Flint H.J."/>
        </authorList>
    </citation>
    <scope>NUCLEOTIDE SEQUENCE</scope>
    <source>
        <strain evidence="5">CGMCC 1.10832</strain>
    </source>
</reference>
<reference evidence="8" key="3">
    <citation type="journal article" date="2019" name="Int. J. Syst. Evol. Microbiol.">
        <title>The Global Catalogue of Microorganisms (GCM) 10K type strain sequencing project: providing services to taxonomists for standard genome sequencing and annotation.</title>
        <authorList>
            <consortium name="The Broad Institute Genomics Platform"/>
            <consortium name="The Broad Institute Genome Sequencing Center for Infectious Disease"/>
            <person name="Wu L."/>
            <person name="Ma J."/>
        </authorList>
    </citation>
    <scope>NUCLEOTIDE SEQUENCE [LARGE SCALE GENOMIC DNA]</scope>
    <source>
        <strain evidence="8">CGMCC 1.10832</strain>
    </source>
</reference>